<dbReference type="Proteomes" id="UP001295469">
    <property type="component" value="Chromosome C07"/>
</dbReference>
<dbReference type="EMBL" id="HG994371">
    <property type="protein sequence ID" value="CAF1952178.1"/>
    <property type="molecule type" value="Genomic_DNA"/>
</dbReference>
<dbReference type="InterPro" id="IPR012340">
    <property type="entry name" value="NA-bd_OB-fold"/>
</dbReference>
<dbReference type="AlphaFoldDB" id="A0A816LS31"/>
<dbReference type="Gene3D" id="2.40.50.140">
    <property type="entry name" value="Nucleic acid-binding proteins"/>
    <property type="match status" value="1"/>
</dbReference>
<protein>
    <submittedName>
        <fullName evidence="1">(rape) hypothetical protein</fullName>
    </submittedName>
</protein>
<sequence length="286" mass="31432">MGVDMLQLDSHATMMPATLNVNRLGTHRPNLNAGSTYSLTSFDVTRCNQNYRLSDSSMLITFSSQAPQQMLGRLFLNATSETHVCFDKETTAGERYFYRLVSQDTGLPSAAPLLKSNAKVTTLSIAELSEFVIAAPSQVLDHIYIYRVEMSVADETAEGLFVCFDGVMTKLHNMRANEAGHLLANEGVKPEETQAPPFVAAMEGKTYIFQVRVSSYNFIENHQTFTISRILSERDRLPLSAFVENGGDDDNGDDNPDVISVPAKVEFGGSSQAQVFAGKVKKARKA</sequence>
<accession>A0A816LS31</accession>
<dbReference type="SUPFAM" id="SSF50249">
    <property type="entry name" value="Nucleic acid-binding proteins"/>
    <property type="match status" value="1"/>
</dbReference>
<gene>
    <name evidence="1" type="ORF">DARMORV10_C07P05650.1</name>
</gene>
<dbReference type="PANTHER" id="PTHR47165:SF4">
    <property type="entry name" value="OS03G0429900 PROTEIN"/>
    <property type="match status" value="1"/>
</dbReference>
<organism evidence="1">
    <name type="scientific">Brassica napus</name>
    <name type="common">Rape</name>
    <dbReference type="NCBI Taxonomy" id="3708"/>
    <lineage>
        <taxon>Eukaryota</taxon>
        <taxon>Viridiplantae</taxon>
        <taxon>Streptophyta</taxon>
        <taxon>Embryophyta</taxon>
        <taxon>Tracheophyta</taxon>
        <taxon>Spermatophyta</taxon>
        <taxon>Magnoliopsida</taxon>
        <taxon>eudicotyledons</taxon>
        <taxon>Gunneridae</taxon>
        <taxon>Pentapetalae</taxon>
        <taxon>rosids</taxon>
        <taxon>malvids</taxon>
        <taxon>Brassicales</taxon>
        <taxon>Brassicaceae</taxon>
        <taxon>Brassiceae</taxon>
        <taxon>Brassica</taxon>
    </lineage>
</organism>
<evidence type="ECO:0000313" key="1">
    <source>
        <dbReference type="EMBL" id="CAF1952178.1"/>
    </source>
</evidence>
<proteinExistence type="predicted"/>
<reference evidence="1" key="1">
    <citation type="submission" date="2021-01" db="EMBL/GenBank/DDBJ databases">
        <authorList>
            <consortium name="Genoscope - CEA"/>
            <person name="William W."/>
        </authorList>
    </citation>
    <scope>NUCLEOTIDE SEQUENCE</scope>
</reference>
<name>A0A816LS31_BRANA</name>
<dbReference type="PANTHER" id="PTHR47165">
    <property type="entry name" value="OS03G0429900 PROTEIN"/>
    <property type="match status" value="1"/>
</dbReference>